<accession>I0EU89</accession>
<dbReference type="KEGG" id="hcm:HCD_07605"/>
<dbReference type="HOGENOM" id="CLU_026625_0_0_7"/>
<evidence type="ECO:0000313" key="2">
    <source>
        <dbReference type="Proteomes" id="UP000005013"/>
    </source>
</evidence>
<dbReference type="EMBL" id="CP003481">
    <property type="protein sequence ID" value="AFI06508.1"/>
    <property type="molecule type" value="Genomic_DNA"/>
</dbReference>
<gene>
    <name evidence="1" type="ordered locus">HCD_07605</name>
</gene>
<dbReference type="PATRIC" id="fig|1163745.3.peg.1601"/>
<sequence length="670" mass="73352">MFNVLKYFLALILGLSFFITQANALVIITDKEINLNKTKEGILKGYLIFEHKVLPIKAIGSYKLDRRQKNVAFNVSKIIKDDQTYTLSSVASAIKEVKNNKRLRKGSKLILAGENQQEIAQILGISLEAYQAKGSGGVGNRRATSSSGGSASGAYGGSAYGGVGGTSGSGASGGANAGVGGYTNNSFNDSSSGLGSGNISSGGVYGGGTIGGMGNGMYPMPLPYGEGGGNGTNGTNDNPLASNSPATWSNEFCKAPVYTGENEISLSIVEKNGSCQEMMALRNDTACSYSYNYEKMVAIKQTQFYFVNADNQSKNIGGCVNLRGAQYEFPMYYNSSQCKLQVVKDLGYGMGVSEQFNAQIQFRGEDGMIHTALDCTQYANVVNQIIGYENNDKTHTSTPLVDQYYIDPKTGKKVYLNRGVTNPLLTSQYQQFGCGDWEYDDEHLQAKRRTILKSLNKLTGQYEDVTGCNFNAGIKQGAIIEPYIQEPTMTQVLSNTKTQGSFSLQASYLSSHEDSTKISDFWSSWRKYWTAYSQNTYYANWQSTYQTTITQYTTKYQRPLQIGAKENTYYVVTKTTTVVERNPIITKNSLKLSDDFMASVEAQQGYYKDSTFLVSAPYVQFMANNYKPWQGTCLNYSIWSGSASSHGHSYTTTNSNYVCNGNGDYIIPQP</sequence>
<reference evidence="1 2" key="1">
    <citation type="journal article" date="2013" name="PLoS ONE">
        <title>Sequence Divergence and Conservation in Genomes ofHelicobacter cetorum Strains from a Dolphin and a Whale.</title>
        <authorList>
            <person name="Kersulyte D."/>
            <person name="Rossi M."/>
            <person name="Berg D.E."/>
        </authorList>
    </citation>
    <scope>NUCLEOTIDE SEQUENCE [LARGE SCALE GENOMIC DNA]</scope>
    <source>
        <strain evidence="1 2">MIT 99-5656</strain>
    </source>
</reference>
<dbReference type="Proteomes" id="UP000005013">
    <property type="component" value="Chromosome"/>
</dbReference>
<keyword evidence="2" id="KW-1185">Reference proteome</keyword>
<name>I0EU89_HELCM</name>
<protein>
    <recommendedName>
        <fullName evidence="3">RGS domain-containing GTPase-activating protein</fullName>
    </recommendedName>
</protein>
<evidence type="ECO:0008006" key="3">
    <source>
        <dbReference type="Google" id="ProtNLM"/>
    </source>
</evidence>
<dbReference type="OrthoDB" id="5325882at2"/>
<dbReference type="AlphaFoldDB" id="I0EU89"/>
<dbReference type="STRING" id="1163745.HCD_07605"/>
<organism evidence="1 2">
    <name type="scientific">Helicobacter cetorum (strain ATCC BAA-540 / CCUG 52418 / MIT 99-5656)</name>
    <dbReference type="NCBI Taxonomy" id="1163745"/>
    <lineage>
        <taxon>Bacteria</taxon>
        <taxon>Pseudomonadati</taxon>
        <taxon>Campylobacterota</taxon>
        <taxon>Epsilonproteobacteria</taxon>
        <taxon>Campylobacterales</taxon>
        <taxon>Helicobacteraceae</taxon>
        <taxon>Helicobacter</taxon>
    </lineage>
</organism>
<dbReference type="RefSeq" id="WP_014659987.1">
    <property type="nucleotide sequence ID" value="NC_017735.1"/>
</dbReference>
<evidence type="ECO:0000313" key="1">
    <source>
        <dbReference type="EMBL" id="AFI06508.1"/>
    </source>
</evidence>
<proteinExistence type="predicted"/>